<sequence>MGAHHHSHDHDHDHLKFDAGADPDYGLTGACSCAELPLTSEPPLFAGAPLTSEPPLAADDNLISEPTPPMHFTPTPQV</sequence>
<gene>
    <name evidence="2" type="ORF">G5C51_38845</name>
</gene>
<name>A0A6G4UCG0_9ACTN</name>
<comment type="caution">
    <text evidence="2">The sequence shown here is derived from an EMBL/GenBank/DDBJ whole genome shotgun (WGS) entry which is preliminary data.</text>
</comment>
<organism evidence="2 3">
    <name type="scientific">Streptomyces coryli</name>
    <dbReference type="NCBI Taxonomy" id="1128680"/>
    <lineage>
        <taxon>Bacteria</taxon>
        <taxon>Bacillati</taxon>
        <taxon>Actinomycetota</taxon>
        <taxon>Actinomycetes</taxon>
        <taxon>Kitasatosporales</taxon>
        <taxon>Streptomycetaceae</taxon>
        <taxon>Streptomyces</taxon>
    </lineage>
</organism>
<feature type="compositionally biased region" description="Pro residues" evidence="1">
    <location>
        <begin position="66"/>
        <end position="78"/>
    </location>
</feature>
<feature type="region of interest" description="Disordered" evidence="1">
    <location>
        <begin position="42"/>
        <end position="78"/>
    </location>
</feature>
<dbReference type="EMBL" id="JAAKZV010000350">
    <property type="protein sequence ID" value="NGN69833.1"/>
    <property type="molecule type" value="Genomic_DNA"/>
</dbReference>
<evidence type="ECO:0000313" key="3">
    <source>
        <dbReference type="Proteomes" id="UP000481583"/>
    </source>
</evidence>
<keyword evidence="3" id="KW-1185">Reference proteome</keyword>
<evidence type="ECO:0000256" key="1">
    <source>
        <dbReference type="SAM" id="MobiDB-lite"/>
    </source>
</evidence>
<feature type="compositionally biased region" description="Basic and acidic residues" evidence="1">
    <location>
        <begin position="8"/>
        <end position="19"/>
    </location>
</feature>
<feature type="region of interest" description="Disordered" evidence="1">
    <location>
        <begin position="1"/>
        <end position="21"/>
    </location>
</feature>
<dbReference type="AlphaFoldDB" id="A0A6G4UCG0"/>
<proteinExistence type="predicted"/>
<reference evidence="2 3" key="1">
    <citation type="submission" date="2020-02" db="EMBL/GenBank/DDBJ databases">
        <title>Whole-genome analyses of novel actinobacteria.</title>
        <authorList>
            <person name="Sahin N."/>
        </authorList>
    </citation>
    <scope>NUCLEOTIDE SEQUENCE [LARGE SCALE GENOMIC DNA]</scope>
    <source>
        <strain evidence="2 3">A7024</strain>
    </source>
</reference>
<protein>
    <submittedName>
        <fullName evidence="2">Uncharacterized protein</fullName>
    </submittedName>
</protein>
<dbReference type="Proteomes" id="UP000481583">
    <property type="component" value="Unassembled WGS sequence"/>
</dbReference>
<accession>A0A6G4UCG0</accession>
<evidence type="ECO:0000313" key="2">
    <source>
        <dbReference type="EMBL" id="NGN69833.1"/>
    </source>
</evidence>
<dbReference type="RefSeq" id="WP_165245110.1">
    <property type="nucleotide sequence ID" value="NZ_JAAKZV010000350.1"/>
</dbReference>